<keyword evidence="3" id="KW-1185">Reference proteome</keyword>
<organism evidence="2 3">
    <name type="scientific">Leptomonas seymouri</name>
    <dbReference type="NCBI Taxonomy" id="5684"/>
    <lineage>
        <taxon>Eukaryota</taxon>
        <taxon>Discoba</taxon>
        <taxon>Euglenozoa</taxon>
        <taxon>Kinetoplastea</taxon>
        <taxon>Metakinetoplastina</taxon>
        <taxon>Trypanosomatida</taxon>
        <taxon>Trypanosomatidae</taxon>
        <taxon>Leishmaniinae</taxon>
        <taxon>Leptomonas</taxon>
    </lineage>
</organism>
<proteinExistence type="predicted"/>
<feature type="region of interest" description="Disordered" evidence="1">
    <location>
        <begin position="106"/>
        <end position="139"/>
    </location>
</feature>
<evidence type="ECO:0000313" key="3">
    <source>
        <dbReference type="Proteomes" id="UP000038009"/>
    </source>
</evidence>
<feature type="compositionally biased region" description="Low complexity" evidence="1">
    <location>
        <begin position="115"/>
        <end position="139"/>
    </location>
</feature>
<comment type="caution">
    <text evidence="2">The sequence shown here is derived from an EMBL/GenBank/DDBJ whole genome shotgun (WGS) entry which is preliminary data.</text>
</comment>
<dbReference type="VEuPathDB" id="TriTrypDB:Lsey_0085_0150"/>
<feature type="compositionally biased region" description="Polar residues" evidence="1">
    <location>
        <begin position="27"/>
        <end position="37"/>
    </location>
</feature>
<evidence type="ECO:0000313" key="2">
    <source>
        <dbReference type="EMBL" id="KPI87508.1"/>
    </source>
</evidence>
<evidence type="ECO:0000256" key="1">
    <source>
        <dbReference type="SAM" id="MobiDB-lite"/>
    </source>
</evidence>
<dbReference type="AlphaFoldDB" id="A0A0N1PDU0"/>
<feature type="region of interest" description="Disordered" evidence="1">
    <location>
        <begin position="270"/>
        <end position="331"/>
    </location>
</feature>
<sequence>MSSIREDSPKLFTTNGSAETMDLSFQKESSINSSVDSTAAGHQRVHNREDLGTELAEDDVADNAASKDGDCIENHESSFCASLVMEQQLRRQRDITARASSLYGTCGSTPSSTFTPTAVPATSADSSPSSPRTSTSRAPSAVVSTSLFNSSLFRQPRTLRDLLAWRQELMEARMRELAEQQQQQRRGSDNFCWGVGGGYPGNEGCPLPTNATQLAIEIPASPCRSLSSRPTSLQGFLSAQSSVMPTRRSTGAGGHPYDVVEARQAPVSTESPLYSPFHRAHPSPKSLGRRSTSCFSPVTPSSGPLSPALPRGRALRRRDGQGESSQWQECPAGRLPHDDCMELSVAGTFLRLLMFLLMLAIVFDPTLLTGGGRGAFFLY</sequence>
<feature type="region of interest" description="Disordered" evidence="1">
    <location>
        <begin position="27"/>
        <end position="58"/>
    </location>
</feature>
<accession>A0A0N1PDU0</accession>
<dbReference type="EMBL" id="LJSK01000085">
    <property type="protein sequence ID" value="KPI87508.1"/>
    <property type="molecule type" value="Genomic_DNA"/>
</dbReference>
<dbReference type="Proteomes" id="UP000038009">
    <property type="component" value="Unassembled WGS sequence"/>
</dbReference>
<reference evidence="2 3" key="1">
    <citation type="journal article" date="2015" name="PLoS Pathog.">
        <title>Leptomonas seymouri: Adaptations to the Dixenous Life Cycle Analyzed by Genome Sequencing, Transcriptome Profiling and Co-infection with Leishmania donovani.</title>
        <authorList>
            <person name="Kraeva N."/>
            <person name="Butenko A."/>
            <person name="Hlavacova J."/>
            <person name="Kostygov A."/>
            <person name="Myskova J."/>
            <person name="Grybchuk D."/>
            <person name="Lestinova T."/>
            <person name="Votypka J."/>
            <person name="Volf P."/>
            <person name="Opperdoes F."/>
            <person name="Flegontov P."/>
            <person name="Lukes J."/>
            <person name="Yurchenko V."/>
        </authorList>
    </citation>
    <scope>NUCLEOTIDE SEQUENCE [LARGE SCALE GENOMIC DNA]</scope>
    <source>
        <strain evidence="2 3">ATCC 30220</strain>
    </source>
</reference>
<protein>
    <submittedName>
        <fullName evidence="2">Uncharacterized protein</fullName>
    </submittedName>
</protein>
<gene>
    <name evidence="2" type="ORF">ABL78_3419</name>
</gene>
<name>A0A0N1PDU0_LEPSE</name>
<feature type="compositionally biased region" description="Polar residues" evidence="1">
    <location>
        <begin position="289"/>
        <end position="304"/>
    </location>
</feature>